<feature type="compositionally biased region" description="Low complexity" evidence="2">
    <location>
        <begin position="1076"/>
        <end position="1093"/>
    </location>
</feature>
<feature type="region of interest" description="Disordered" evidence="2">
    <location>
        <begin position="866"/>
        <end position="895"/>
    </location>
</feature>
<protein>
    <recommendedName>
        <fullName evidence="3">Zn(2)-C6 fungal-type domain-containing protein</fullName>
    </recommendedName>
</protein>
<dbReference type="EMBL" id="FMJY01000013">
    <property type="protein sequence ID" value="SCO92790.1"/>
    <property type="molecule type" value="Genomic_DNA"/>
</dbReference>
<dbReference type="PROSITE" id="PS50048">
    <property type="entry name" value="ZN2_CY6_FUNGAL_2"/>
    <property type="match status" value="1"/>
</dbReference>
<dbReference type="CDD" id="cd00067">
    <property type="entry name" value="GAL4"/>
    <property type="match status" value="1"/>
</dbReference>
<dbReference type="SUPFAM" id="SSF57701">
    <property type="entry name" value="Zn2/Cys6 DNA-binding domain"/>
    <property type="match status" value="1"/>
</dbReference>
<gene>
    <name evidence="4" type="ORF">FRV6_16918</name>
</gene>
<dbReference type="VEuPathDB" id="FungiDB:FOMG_18201"/>
<evidence type="ECO:0000313" key="4">
    <source>
        <dbReference type="EMBL" id="SCO92790.1"/>
    </source>
</evidence>
<feature type="compositionally biased region" description="Basic and acidic residues" evidence="2">
    <location>
        <begin position="866"/>
        <end position="883"/>
    </location>
</feature>
<keyword evidence="1" id="KW-0539">Nucleus</keyword>
<dbReference type="Pfam" id="PF00172">
    <property type="entry name" value="Zn_clus"/>
    <property type="match status" value="1"/>
</dbReference>
<dbReference type="PANTHER" id="PTHR47785">
    <property type="entry name" value="ZN(II)2CYS6 TRANSCRIPTION FACTOR (EUROFUNG)-RELATED-RELATED"/>
    <property type="match status" value="1"/>
</dbReference>
<feature type="region of interest" description="Disordered" evidence="2">
    <location>
        <begin position="751"/>
        <end position="788"/>
    </location>
</feature>
<feature type="compositionally biased region" description="Basic and acidic residues" evidence="2">
    <location>
        <begin position="770"/>
        <end position="783"/>
    </location>
</feature>
<dbReference type="InterPro" id="IPR053181">
    <property type="entry name" value="EcdB-like_regulator"/>
</dbReference>
<accession>A0A2H3U7C9</accession>
<dbReference type="InterPro" id="IPR036864">
    <property type="entry name" value="Zn2-C6_fun-type_DNA-bd_sf"/>
</dbReference>
<feature type="compositionally biased region" description="Pro residues" evidence="2">
    <location>
        <begin position="1008"/>
        <end position="1018"/>
    </location>
</feature>
<dbReference type="SMART" id="SM00066">
    <property type="entry name" value="GAL4"/>
    <property type="match status" value="1"/>
</dbReference>
<dbReference type="VEuPathDB" id="FungiDB:HZS61_005210"/>
<feature type="compositionally biased region" description="Pro residues" evidence="2">
    <location>
        <begin position="571"/>
        <end position="584"/>
    </location>
</feature>
<feature type="region of interest" description="Disordered" evidence="2">
    <location>
        <begin position="988"/>
        <end position="1022"/>
    </location>
</feature>
<feature type="compositionally biased region" description="Basic and acidic residues" evidence="2">
    <location>
        <begin position="543"/>
        <end position="554"/>
    </location>
</feature>
<dbReference type="VEuPathDB" id="FungiDB:FOXG_12522"/>
<feature type="compositionally biased region" description="Polar residues" evidence="2">
    <location>
        <begin position="1500"/>
        <end position="1509"/>
    </location>
</feature>
<feature type="compositionally biased region" description="Pro residues" evidence="2">
    <location>
        <begin position="520"/>
        <end position="542"/>
    </location>
</feature>
<dbReference type="GO" id="GO:0000981">
    <property type="term" value="F:DNA-binding transcription factor activity, RNA polymerase II-specific"/>
    <property type="evidence" value="ECO:0007669"/>
    <property type="project" value="InterPro"/>
</dbReference>
<evidence type="ECO:0000313" key="5">
    <source>
        <dbReference type="Proteomes" id="UP000219369"/>
    </source>
</evidence>
<dbReference type="VEuPathDB" id="FungiDB:HZS61_011169"/>
<dbReference type="VEuPathDB" id="FungiDB:FOC1_g10001253"/>
<dbReference type="OrthoDB" id="5244761at2759"/>
<evidence type="ECO:0000256" key="1">
    <source>
        <dbReference type="ARBA" id="ARBA00023242"/>
    </source>
</evidence>
<evidence type="ECO:0000259" key="3">
    <source>
        <dbReference type="PROSITE" id="PS50048"/>
    </source>
</evidence>
<feature type="domain" description="Zn(2)-C6 fungal-type" evidence="3">
    <location>
        <begin position="660"/>
        <end position="689"/>
    </location>
</feature>
<dbReference type="Gene3D" id="4.10.240.10">
    <property type="entry name" value="Zn(2)-C6 fungal-type DNA-binding domain"/>
    <property type="match status" value="1"/>
</dbReference>
<dbReference type="InterPro" id="IPR001138">
    <property type="entry name" value="Zn2Cys6_DnaBD"/>
</dbReference>
<dbReference type="VEuPathDB" id="FungiDB:FOZG_11198"/>
<dbReference type="GO" id="GO:0008270">
    <property type="term" value="F:zinc ion binding"/>
    <property type="evidence" value="ECO:0007669"/>
    <property type="project" value="InterPro"/>
</dbReference>
<feature type="region of interest" description="Disordered" evidence="2">
    <location>
        <begin position="505"/>
        <end position="634"/>
    </location>
</feature>
<sequence>MEFRSPDEGEEPISDERWAAYFSLDYEGRCPKCDSKAGRSKVGLSEAELRSNAQLRSKHARLMHNVSKRSINKRKDDPKDPLVTCHYHPPDHQCRMSNLSRCRKKAFEKYIIRCKGHLDKARERLKENIKGSKKHTRIHENSKCMSKCMSTLELGEPITKRDYIRGNWEEGSNKFVICSREEAQEILRETGPPRLPILILPIPNDVVGRRKLIRYYHKLIRRIKSGPPLHVFDYSKDANNHDPELMPAAETMQQYELGKGPVLNILNIPMDPEEEDWMGEIEGFNLVSELYEEAKERGVDLSCLLKAIRVSLVATPDAMSLDHIDKHGFITRLKLWSGYKFWNIACEKHRKMLEEVVKSGEYSGKRFTIFLEAGCELIQPAGTLHSVLSHEENAITSCFMYWHPSMIQDILDQTFFEIHNPDITNDAHVSCFVQAMEILFDFWEDGKPGFPDIEEMPKAEDTLEMIKNELSQAKACPRSNPGTQAVLPFLLQALLGIALLDLSNQQQPQHPPQRQHEQQHPPPPPSPAHPTDYPYPPYGPRDPPVKRGRTEDGHQPNSTGHASERMLSTPHHPPTSLPPPPPLGAYPDNPPRHMNYEGAPSMPPTLGGYRAPSFLPPTSVPHQAPYEQHGGYPSISHEPFYSDYSLSGPAKKKNNRASQACDSCRHLKAKCDEMKPCRTCREKCVECKYRDPVPKATDKAQADILEGLGSVQTSLDSIMSRLGPSDQKLTNVESLLVELIAKLTRTTEPSADDEYKCAPASPYVDNSASVDRHYNDTDRDHPSSKPMPLRMMAEDEMEVEPGPPVPPVEPAIPINHTTLAGLLLEWPSIRELTKHHVEREGVRHISEYPISQEQNRGVLIIYGQGEDSHTSRRVREPTDHDNLDMADDSSNMVSPSPADNWGRLGGLCPPDQVEYKGGVLVDGNPDFSKPKVWAYVESFKENILNMHPIIQPKLLDYWVGHFMDKLLASQPRSAKPQTSKLTFAVGGVSQMSQAAGSKRKRSPGPDGSEPPIPAPPRTARPDRSIHTALVLTVLALGKVCLHRDNVPDVVHPTEPPSHGSPVIRNGAVPPRANRCSGPEYSSHSYSHSSGLPSPKAEAGENPDNCPSIRGVGDSGAGHIPKKNYEVIPGLEYFAYATDILGNHTGAYNMKNVYANIFAGLYHGQLGRPMESFAFIHTASHKLQVIMRPSLDRMRRIKCNNELIQETKYNQLALTFWTCLQLESDLIAEMQLPPSGLLSHEDDMPHPNMSLLEGFDQRILDSYPGQLYLRTHLNSIHRMFYAPEDPAKPGKDKFRNVGVVSDAVSGMDWVAPSFAFREDDPPADDILAARLRAKYWGAQVITYRPFIRQILQFSHSIKNHASCPNFPSVSSEFRQDVTAPVIHPKARTHGDIDPQVVKLAKKGIKALIESTRAFHGLGDKRPIITNVFGTAHAQWGNLLILSAAFCDPILRTYVNEELLRTLFHKTIQFLRQSATATSALRTDMHILEGLQRDLFSYDPRTNSSFSSGTSAPGYHTPRPVSMAAPPQMPHPTGDQGYPRSRPHYSHMSPFLRQ</sequence>
<reference evidence="5" key="1">
    <citation type="submission" date="2016-09" db="EMBL/GenBank/DDBJ databases">
        <authorList>
            <person name="Guldener U."/>
        </authorList>
    </citation>
    <scope>NUCLEOTIDE SEQUENCE [LARGE SCALE GENOMIC DNA]</scope>
    <source>
        <strain evidence="5">V64-1</strain>
    </source>
</reference>
<dbReference type="PROSITE" id="PS00463">
    <property type="entry name" value="ZN2_CY6_FUNGAL_1"/>
    <property type="match status" value="1"/>
</dbReference>
<organism evidence="4 5">
    <name type="scientific">Fusarium oxysporum</name>
    <name type="common">Fusarium vascular wilt</name>
    <dbReference type="NCBI Taxonomy" id="5507"/>
    <lineage>
        <taxon>Eukaryota</taxon>
        <taxon>Fungi</taxon>
        <taxon>Dikarya</taxon>
        <taxon>Ascomycota</taxon>
        <taxon>Pezizomycotina</taxon>
        <taxon>Sordariomycetes</taxon>
        <taxon>Hypocreomycetidae</taxon>
        <taxon>Hypocreales</taxon>
        <taxon>Nectriaceae</taxon>
        <taxon>Fusarium</taxon>
        <taxon>Fusarium oxysporum species complex</taxon>
    </lineage>
</organism>
<feature type="region of interest" description="Disordered" evidence="2">
    <location>
        <begin position="1500"/>
        <end position="1552"/>
    </location>
</feature>
<dbReference type="Proteomes" id="UP000219369">
    <property type="component" value="Unassembled WGS sequence"/>
</dbReference>
<dbReference type="VEuPathDB" id="FungiDB:FOIG_07106"/>
<name>A0A2H3U7C9_FUSOX</name>
<dbReference type="SUPFAM" id="SSF51197">
    <property type="entry name" value="Clavaminate synthase-like"/>
    <property type="match status" value="1"/>
</dbReference>
<feature type="region of interest" description="Disordered" evidence="2">
    <location>
        <begin position="1050"/>
        <end position="1113"/>
    </location>
</feature>
<proteinExistence type="predicted"/>
<dbReference type="VEuPathDB" id="FungiDB:FOC4_g10013861"/>
<dbReference type="VEuPathDB" id="FungiDB:FOXG_06927"/>
<dbReference type="PANTHER" id="PTHR47785:SF4">
    <property type="entry name" value="ZN(II)2CYS6 TRANSCRIPTION FACTOR (EUROFUNG)"/>
    <property type="match status" value="1"/>
</dbReference>
<evidence type="ECO:0000256" key="2">
    <source>
        <dbReference type="SAM" id="MobiDB-lite"/>
    </source>
</evidence>
<dbReference type="VEuPathDB" id="FungiDB:FOC1_g10012848"/>